<dbReference type="EMBL" id="BMNA01000008">
    <property type="protein sequence ID" value="GGM11210.1"/>
    <property type="molecule type" value="Genomic_DNA"/>
</dbReference>
<gene>
    <name evidence="2" type="ORF">GCM10011594_34000</name>
</gene>
<accession>A0A917T5T5</accession>
<protein>
    <recommendedName>
        <fullName evidence="1">Septum formation-related domain-containing protein</fullName>
    </recommendedName>
</protein>
<feature type="domain" description="Septum formation-related" evidence="1">
    <location>
        <begin position="113"/>
        <end position="234"/>
    </location>
</feature>
<comment type="caution">
    <text evidence="2">The sequence shown here is derived from an EMBL/GenBank/DDBJ whole genome shotgun (WGS) entry which is preliminary data.</text>
</comment>
<dbReference type="AlphaFoldDB" id="A0A917T5T5"/>
<proteinExistence type="predicted"/>
<dbReference type="InterPro" id="IPR026004">
    <property type="entry name" value="Septum_form"/>
</dbReference>
<sequence>MRGRIQDGVLLLVLAAVLVVVVAAGTPSPVAGIPTAAPPAHVPRAGDCLLAAVPTGRDPVTAPAPLAACAGARYGEVYAVVEDLAGPDTDVPDVCPRPAPDWYLRGAPGDPVLDPDWEPAVRAQVLRSGPDTRQRRAGQRWVACLVAADPPGAAATPQYGGPVRRALPDRDRAAVFAACSDVPDPRQDLAVPCGTPHRSEVVATRPVLAPGPSATDLARQCDALLRRFTGMPDPTAGGRLREVADVVGWSSTSTPSGERLAVPAGSPVPVGATGTAVCALTAGGTTGRLLGGSLQGLGHRPVPWS</sequence>
<name>A0A917T5T5_9ACTN</name>
<evidence type="ECO:0000259" key="1">
    <source>
        <dbReference type="Pfam" id="PF13845"/>
    </source>
</evidence>
<reference evidence="2" key="1">
    <citation type="journal article" date="2014" name="Int. J. Syst. Evol. Microbiol.">
        <title>Complete genome sequence of Corynebacterium casei LMG S-19264T (=DSM 44701T), isolated from a smear-ripened cheese.</title>
        <authorList>
            <consortium name="US DOE Joint Genome Institute (JGI-PGF)"/>
            <person name="Walter F."/>
            <person name="Albersmeier A."/>
            <person name="Kalinowski J."/>
            <person name="Ruckert C."/>
        </authorList>
    </citation>
    <scope>NUCLEOTIDE SEQUENCE</scope>
    <source>
        <strain evidence="2">CGMCC 4.7308</strain>
    </source>
</reference>
<reference evidence="2" key="2">
    <citation type="submission" date="2020-09" db="EMBL/GenBank/DDBJ databases">
        <authorList>
            <person name="Sun Q."/>
            <person name="Zhou Y."/>
        </authorList>
    </citation>
    <scope>NUCLEOTIDE SEQUENCE</scope>
    <source>
        <strain evidence="2">CGMCC 4.7308</strain>
    </source>
</reference>
<dbReference type="Pfam" id="PF13845">
    <property type="entry name" value="Septum_form"/>
    <property type="match status" value="1"/>
</dbReference>
<keyword evidence="3" id="KW-1185">Reference proteome</keyword>
<organism evidence="2 3">
    <name type="scientific">Nakamurella endophytica</name>
    <dbReference type="NCBI Taxonomy" id="1748367"/>
    <lineage>
        <taxon>Bacteria</taxon>
        <taxon>Bacillati</taxon>
        <taxon>Actinomycetota</taxon>
        <taxon>Actinomycetes</taxon>
        <taxon>Nakamurellales</taxon>
        <taxon>Nakamurellaceae</taxon>
        <taxon>Nakamurella</taxon>
    </lineage>
</organism>
<dbReference type="Proteomes" id="UP000655208">
    <property type="component" value="Unassembled WGS sequence"/>
</dbReference>
<evidence type="ECO:0000313" key="3">
    <source>
        <dbReference type="Proteomes" id="UP000655208"/>
    </source>
</evidence>
<evidence type="ECO:0000313" key="2">
    <source>
        <dbReference type="EMBL" id="GGM11210.1"/>
    </source>
</evidence>